<dbReference type="Gene3D" id="3.30.200.20">
    <property type="entry name" value="Phosphorylase Kinase, domain 1"/>
    <property type="match status" value="1"/>
</dbReference>
<evidence type="ECO:0000256" key="3">
    <source>
        <dbReference type="ARBA" id="ARBA00022777"/>
    </source>
</evidence>
<feature type="compositionally biased region" description="Pro residues" evidence="6">
    <location>
        <begin position="368"/>
        <end position="386"/>
    </location>
</feature>
<evidence type="ECO:0000256" key="2">
    <source>
        <dbReference type="ARBA" id="ARBA00022741"/>
    </source>
</evidence>
<dbReference type="Gene3D" id="1.10.510.10">
    <property type="entry name" value="Transferase(Phosphotransferase) domain 1"/>
    <property type="match status" value="1"/>
</dbReference>
<keyword evidence="4 5" id="KW-0067">ATP-binding</keyword>
<dbReference type="GO" id="GO:0005524">
    <property type="term" value="F:ATP binding"/>
    <property type="evidence" value="ECO:0007669"/>
    <property type="project" value="UniProtKB-UniRule"/>
</dbReference>
<name>B5HAN0_STRE2</name>
<organism evidence="8 9">
    <name type="scientific">Streptomyces pristinaespiralis (strain ATCC 25486 / DSM 40338 / CBS 914.69 / JCM 4507 / KCC S-0507 / NBRC 13074 / NRRL 2958 / 5647)</name>
    <dbReference type="NCBI Taxonomy" id="457429"/>
    <lineage>
        <taxon>Bacteria</taxon>
        <taxon>Bacillati</taxon>
        <taxon>Actinomycetota</taxon>
        <taxon>Actinomycetes</taxon>
        <taxon>Kitasatosporales</taxon>
        <taxon>Streptomycetaceae</taxon>
        <taxon>Streptomyces</taxon>
    </lineage>
</organism>
<reference evidence="9" key="1">
    <citation type="submission" date="2008-02" db="EMBL/GenBank/DDBJ databases">
        <authorList>
            <consortium name="The Broad Institute Genome Sequencing Platform"/>
            <person name="Fischbach M."/>
            <person name="Ward D."/>
            <person name="Young S."/>
            <person name="Jaffe D."/>
            <person name="Gnerre S."/>
            <person name="Berlin A."/>
            <person name="Heiman D."/>
            <person name="Hepburn T."/>
            <person name="Sykes S."/>
            <person name="Alvarado L."/>
            <person name="Kodira C.D."/>
            <person name="Straight P."/>
            <person name="Clardy J."/>
            <person name="Hung D."/>
            <person name="Kolter R."/>
            <person name="Mekalanos J."/>
            <person name="Walker S."/>
            <person name="Walsh C.T."/>
            <person name="Lander E."/>
            <person name="Galagan J."/>
            <person name="Nusbaum C."/>
            <person name="Birren B."/>
        </authorList>
    </citation>
    <scope>NUCLEOTIDE SEQUENCE [LARGE SCALE GENOMIC DNA]</scope>
    <source>
        <strain evidence="9">ATCC 25486 / DSM 40338 / CBS 914.69 / JCM 4507 / NBRC 13074 / NRRL 2958 / 5647</strain>
    </source>
</reference>
<evidence type="ECO:0000256" key="1">
    <source>
        <dbReference type="ARBA" id="ARBA00022679"/>
    </source>
</evidence>
<dbReference type="InterPro" id="IPR008271">
    <property type="entry name" value="Ser/Thr_kinase_AS"/>
</dbReference>
<dbReference type="PROSITE" id="PS50011">
    <property type="entry name" value="PROTEIN_KINASE_DOM"/>
    <property type="match status" value="1"/>
</dbReference>
<dbReference type="eggNOG" id="COG0515">
    <property type="taxonomic scope" value="Bacteria"/>
</dbReference>
<evidence type="ECO:0000313" key="9">
    <source>
        <dbReference type="Proteomes" id="UP000002805"/>
    </source>
</evidence>
<evidence type="ECO:0000256" key="6">
    <source>
        <dbReference type="SAM" id="MobiDB-lite"/>
    </source>
</evidence>
<dbReference type="CDD" id="cd14014">
    <property type="entry name" value="STKc_PknB_like"/>
    <property type="match status" value="1"/>
</dbReference>
<dbReference type="PROSITE" id="PS00107">
    <property type="entry name" value="PROTEIN_KINASE_ATP"/>
    <property type="match status" value="1"/>
</dbReference>
<feature type="compositionally biased region" description="Low complexity" evidence="6">
    <location>
        <begin position="448"/>
        <end position="473"/>
    </location>
</feature>
<dbReference type="InterPro" id="IPR011009">
    <property type="entry name" value="Kinase-like_dom_sf"/>
</dbReference>
<dbReference type="InterPro" id="IPR000719">
    <property type="entry name" value="Prot_kinase_dom"/>
</dbReference>
<feature type="domain" description="Protein kinase" evidence="7">
    <location>
        <begin position="58"/>
        <end position="322"/>
    </location>
</feature>
<proteinExistence type="predicted"/>
<feature type="region of interest" description="Disordered" evidence="6">
    <location>
        <begin position="338"/>
        <end position="411"/>
    </location>
</feature>
<dbReference type="GO" id="GO:0004674">
    <property type="term" value="F:protein serine/threonine kinase activity"/>
    <property type="evidence" value="ECO:0007669"/>
    <property type="project" value="UniProtKB-KW"/>
</dbReference>
<keyword evidence="9" id="KW-1185">Reference proteome</keyword>
<keyword evidence="8" id="KW-0723">Serine/threonine-protein kinase</keyword>
<feature type="binding site" evidence="5">
    <location>
        <position position="86"/>
    </location>
    <ligand>
        <name>ATP</name>
        <dbReference type="ChEBI" id="CHEBI:30616"/>
    </ligand>
</feature>
<keyword evidence="3 8" id="KW-0418">Kinase</keyword>
<evidence type="ECO:0000313" key="8">
    <source>
        <dbReference type="EMBL" id="EDY63891.1"/>
    </source>
</evidence>
<gene>
    <name evidence="8" type="ORF">SSDG_02210</name>
</gene>
<feature type="compositionally biased region" description="Basic and acidic residues" evidence="6">
    <location>
        <begin position="438"/>
        <end position="447"/>
    </location>
</feature>
<dbReference type="AlphaFoldDB" id="B5HAN0"/>
<dbReference type="SUPFAM" id="SSF56112">
    <property type="entry name" value="Protein kinase-like (PK-like)"/>
    <property type="match status" value="1"/>
</dbReference>
<reference evidence="9" key="2">
    <citation type="submission" date="2009-10" db="EMBL/GenBank/DDBJ databases">
        <title>The genome sequence of Streptomyces pristinaespiralis strain ATCC 25486.</title>
        <authorList>
            <consortium name="The Broad Institute Genome Sequencing Platform"/>
            <consortium name="Broad Institute Microbial Sequencing Center"/>
            <person name="Fischbach M."/>
            <person name="Godfrey P."/>
            <person name="Ward D."/>
            <person name="Young S."/>
            <person name="Zeng Q."/>
            <person name="Koehrsen M."/>
            <person name="Alvarado L."/>
            <person name="Berlin A.M."/>
            <person name="Bochicchio J."/>
            <person name="Borenstein D."/>
            <person name="Chapman S.B."/>
            <person name="Chen Z."/>
            <person name="Engels R."/>
            <person name="Freedman E."/>
            <person name="Gellesch M."/>
            <person name="Goldberg J."/>
            <person name="Griggs A."/>
            <person name="Gujja S."/>
            <person name="Heilman E.R."/>
            <person name="Heiman D.I."/>
            <person name="Hepburn T.A."/>
            <person name="Howarth C."/>
            <person name="Jen D."/>
            <person name="Larson L."/>
            <person name="Lewis B."/>
            <person name="Mehta T."/>
            <person name="Park D."/>
            <person name="Pearson M."/>
            <person name="Richards J."/>
            <person name="Roberts A."/>
            <person name="Saif S."/>
            <person name="Shea T.D."/>
            <person name="Shenoy N."/>
            <person name="Sisk P."/>
            <person name="Stolte C."/>
            <person name="Sykes S.N."/>
            <person name="Thomson T."/>
            <person name="Walk T."/>
            <person name="White J."/>
            <person name="Yandava C."/>
            <person name="Straight P."/>
            <person name="Clardy J."/>
            <person name="Hung D."/>
            <person name="Kolter R."/>
            <person name="Mekalanos J."/>
            <person name="Walker S."/>
            <person name="Walsh C.T."/>
            <person name="Wieland-Brown L.C."/>
            <person name="Haas B."/>
            <person name="Nusbaum C."/>
            <person name="Birren B."/>
        </authorList>
    </citation>
    <scope>NUCLEOTIDE SEQUENCE [LARGE SCALE GENOMIC DNA]</scope>
    <source>
        <strain evidence="9">ATCC 25486 / DSM 40338 / CBS 914.69 / JCM 4507 / NBRC 13074 / NRRL 2958 / 5647</strain>
    </source>
</reference>
<dbReference type="HOGENOM" id="CLU_000288_135_1_11"/>
<dbReference type="PANTHER" id="PTHR43289:SF34">
    <property type="entry name" value="SERINE_THREONINE-PROTEIN KINASE YBDM-RELATED"/>
    <property type="match status" value="1"/>
</dbReference>
<dbReference type="PROSITE" id="PS00108">
    <property type="entry name" value="PROTEIN_KINASE_ST"/>
    <property type="match status" value="1"/>
</dbReference>
<sequence length="584" mass="61659">MPRRRAGMPAARRSRTRPSRFHGGGQRSRMWVTIGRSFRGRISVEPLRAEDPSRIGSYVLLGRLGAGGMGLVYLGRGAHGRMAAVKVVHAQLAHDQEFRRRFRAEVRSAQRVDGAWTAPVLDFDTESSTPWLATGYVPGLTLHEAVTGHGGRLPEESVWSLAAGLVGALQNIHGSGLVHRDLKPSNVMLTLDGPRVIDFGVARAADASVATRTGAVIGSPGYMSPEQVRGRHVTAVSDVFSLGTVLAFAATGRHPFGDSDSGSYALMMRVMEDDPDLAGLPDTLAGLVRRCMAKDPGQRPPLREIAEVAAAATAGEPQSAWLPPALTAEIGRRSARLLDLGDPQSPPRTQVGTPPGVHAMPTVHAPAYGPPRGRPTPPLPPMPTPLPLRAQVPTPVPRQTVVPPNGGGSRNRALVPVLLTVGAVVVLGVALMLVKPGDNGRDDDRAADPATATASAARSASSPPGDGSSPAPTKSASGKSFAYEVRWSGLLQQDGSQQYTVKVSYTGGKVGERVATVDYPTLGCGGHWILTEESPEGVRVREEITKNSTCVTEVAIRLTRSGSDRLLYEITDPATVVGSLDRNG</sequence>
<feature type="region of interest" description="Disordered" evidence="6">
    <location>
        <begin position="435"/>
        <end position="477"/>
    </location>
</feature>
<dbReference type="InterPro" id="IPR017441">
    <property type="entry name" value="Protein_kinase_ATP_BS"/>
</dbReference>
<dbReference type="Proteomes" id="UP000002805">
    <property type="component" value="Chromosome"/>
</dbReference>
<keyword evidence="2 5" id="KW-0547">Nucleotide-binding</keyword>
<feature type="compositionally biased region" description="Low complexity" evidence="6">
    <location>
        <begin position="387"/>
        <end position="404"/>
    </location>
</feature>
<dbReference type="PANTHER" id="PTHR43289">
    <property type="entry name" value="MITOGEN-ACTIVATED PROTEIN KINASE KINASE KINASE 20-RELATED"/>
    <property type="match status" value="1"/>
</dbReference>
<feature type="region of interest" description="Disordered" evidence="6">
    <location>
        <begin position="1"/>
        <end position="27"/>
    </location>
</feature>
<feature type="compositionally biased region" description="Basic residues" evidence="6">
    <location>
        <begin position="1"/>
        <end position="20"/>
    </location>
</feature>
<dbReference type="Pfam" id="PF00069">
    <property type="entry name" value="Pkinase"/>
    <property type="match status" value="1"/>
</dbReference>
<dbReference type="SMART" id="SM00220">
    <property type="entry name" value="S_TKc"/>
    <property type="match status" value="1"/>
</dbReference>
<evidence type="ECO:0000256" key="5">
    <source>
        <dbReference type="PROSITE-ProRule" id="PRU10141"/>
    </source>
</evidence>
<accession>B5HAN0</accession>
<protein>
    <submittedName>
        <fullName evidence="8">Serine/threonine protein kinase</fullName>
    </submittedName>
</protein>
<evidence type="ECO:0000259" key="7">
    <source>
        <dbReference type="PROSITE" id="PS50011"/>
    </source>
</evidence>
<evidence type="ECO:0000256" key="4">
    <source>
        <dbReference type="ARBA" id="ARBA00022840"/>
    </source>
</evidence>
<dbReference type="EMBL" id="CM000950">
    <property type="protein sequence ID" value="EDY63891.1"/>
    <property type="molecule type" value="Genomic_DNA"/>
</dbReference>
<keyword evidence="1" id="KW-0808">Transferase</keyword>